<organism evidence="4 5">
    <name type="scientific">Ralstonia phage BOESR1</name>
    <dbReference type="NCBI Taxonomy" id="3034917"/>
    <lineage>
        <taxon>Viruses</taxon>
        <taxon>Duplodnaviria</taxon>
        <taxon>Heunggongvirae</taxon>
        <taxon>Uroviricota</taxon>
        <taxon>Caudoviricetes</taxon>
        <taxon>Autographivirales</taxon>
        <taxon>Autographivirales incertae sedis</taxon>
        <taxon>Boesrvirus</taxon>
        <taxon>Boesrvirus BOESR1</taxon>
    </lineage>
</organism>
<feature type="binding site" evidence="1">
    <location>
        <position position="194"/>
    </location>
    <ligand>
        <name>Mg(2+)</name>
        <dbReference type="ChEBI" id="CHEBI:18420"/>
        <label>1</label>
        <note>catalytic</note>
    </ligand>
</feature>
<keyword evidence="1" id="KW-0639">Primosome</keyword>
<dbReference type="HAMAP" id="MF_04154">
    <property type="entry name" value="Helic_Prim_T7"/>
    <property type="match status" value="1"/>
</dbReference>
<feature type="binding site" evidence="1">
    <location>
        <position position="16"/>
    </location>
    <ligand>
        <name>Zn(2+)</name>
        <dbReference type="ChEBI" id="CHEBI:29105"/>
    </ligand>
</feature>
<dbReference type="InterPro" id="IPR013237">
    <property type="entry name" value="Phage_T7_Gp4_N"/>
</dbReference>
<keyword evidence="1" id="KW-0511">Multifunctional enzyme</keyword>
<dbReference type="PANTHER" id="PTHR12873:SF0">
    <property type="entry name" value="TWINKLE MTDNA HELICASE"/>
    <property type="match status" value="1"/>
</dbReference>
<feature type="zinc finger region" description="C4-like; zinc ribbon fold" evidence="1">
    <location>
        <begin position="13"/>
        <end position="35"/>
    </location>
</feature>
<dbReference type="GO" id="GO:0003899">
    <property type="term" value="F:DNA-directed RNA polymerase activity"/>
    <property type="evidence" value="ECO:0007669"/>
    <property type="project" value="UniProtKB-UniRule"/>
</dbReference>
<evidence type="ECO:0000313" key="5">
    <source>
        <dbReference type="Proteomes" id="UP001182455"/>
    </source>
</evidence>
<dbReference type="Pfam" id="PF13155">
    <property type="entry name" value="Toprim_2"/>
    <property type="match status" value="1"/>
</dbReference>
<comment type="caution">
    <text evidence="1">Lacks conserved residue(s) required for the propagation of feature annotation.</text>
</comment>
<keyword evidence="5" id="KW-1185">Reference proteome</keyword>
<feature type="binding site" evidence="1">
    <location>
        <position position="32"/>
    </location>
    <ligand>
        <name>Zn(2+)</name>
        <dbReference type="ChEBI" id="CHEBI:29105"/>
    </ligand>
</feature>
<feature type="domain" description="SF4 helicase" evidence="3">
    <location>
        <begin position="263"/>
        <end position="524"/>
    </location>
</feature>
<dbReference type="InterPro" id="IPR007694">
    <property type="entry name" value="DNA_helicase_DnaB-like_C"/>
</dbReference>
<dbReference type="GO" id="GO:0005524">
    <property type="term" value="F:ATP binding"/>
    <property type="evidence" value="ECO:0007669"/>
    <property type="project" value="UniProtKB-UniRule"/>
</dbReference>
<keyword evidence="1" id="KW-1194">Viral DNA replication</keyword>
<sequence>MKDDSTFVRHIPCAVCGSSDANSLFSDNHQFCFSCETYVRGDGEAESNKPRKQGVADLITGDYRPLLKRKLTEDACKKYGYQIGEYKGKVVQIAPYFDSSGVIVAQKIRDADKGFTVVGDSKAIGGLLFGSQLWSSGKKIVVTEGEIDAMSVSQAQGLKWPVVSVPNGALGAKKALSKNLEYLNGFEEVILMFDADEPGRKAAEECAELFAPGKCKIASLPMKDPNELLVAGREQEIITAIWQAKPYRPDGLVNVVDLREEIKKPTQMGLPWFVDELTRLTYGRRDGEVYGLGAGTGVGKTDLFVSQIAFDIVDLKQRVGVIFLEQKPTETAKRVAGKIAGRRFHVPDSGWSEEELDAAVDRIGDSLVMYDSFGETEWATIKGKIRFMVVSEGIKLIYLDHLTAMADTADEKGSLEQIMKEMAGLANELGCIIHFVSHLSTPEGKPHEEGGRVSIRHFKGSRAIGFWSYLLLGLERDQQAEDPIVRQTTTLRVLKDRYTGQATGEVIYLSYDRDTGLLAVTEAPQSAPFKDETAGEF</sequence>
<dbReference type="InterPro" id="IPR027417">
    <property type="entry name" value="P-loop_NTPase"/>
</dbReference>
<comment type="catalytic activity">
    <reaction evidence="1">
        <text>ATP + H2O = ADP + phosphate + H(+)</text>
        <dbReference type="Rhea" id="RHEA:13065"/>
        <dbReference type="ChEBI" id="CHEBI:15377"/>
        <dbReference type="ChEBI" id="CHEBI:15378"/>
        <dbReference type="ChEBI" id="CHEBI:30616"/>
        <dbReference type="ChEBI" id="CHEBI:43474"/>
        <dbReference type="ChEBI" id="CHEBI:456216"/>
        <dbReference type="EC" id="3.6.4.12"/>
    </reaction>
</comment>
<comment type="similarity">
    <text evidence="1">Belongs to the Teseptimavirus DNA helicase/primase family.</text>
</comment>
<dbReference type="PANTHER" id="PTHR12873">
    <property type="entry name" value="T7-LIKE MITOCHONDRIAL DNA HELICASE"/>
    <property type="match status" value="1"/>
</dbReference>
<dbReference type="Gene3D" id="2.20.25.10">
    <property type="match status" value="1"/>
</dbReference>
<dbReference type="SUPFAM" id="SSF57783">
    <property type="entry name" value="Zinc beta-ribbon"/>
    <property type="match status" value="1"/>
</dbReference>
<dbReference type="CDD" id="cd19483">
    <property type="entry name" value="RecA-like_Gp4D_helicase"/>
    <property type="match status" value="1"/>
</dbReference>
<dbReference type="Pfam" id="PF03796">
    <property type="entry name" value="DnaB_C"/>
    <property type="match status" value="1"/>
</dbReference>
<comment type="cofactor">
    <cofactor evidence="1">
        <name>Mg(2+)</name>
        <dbReference type="ChEBI" id="CHEBI:18420"/>
    </cofactor>
    <text evidence="1">Binds 2 Mg(2+), one of which is catalytic.</text>
</comment>
<reference evidence="4" key="1">
    <citation type="submission" date="2023-07" db="EMBL/GenBank/DDBJ databases">
        <title>First report of Ralstonia pseudosolanacearum infecting Boesenbergia rotunda from Thailand.</title>
        <authorList>
            <person name="Carroll S."/>
            <person name="McGreig S."/>
            <person name="Bryning A."/>
            <person name="Vicente J.G."/>
            <person name="Aspin A."/>
        </authorList>
    </citation>
    <scope>NUCLEOTIDE SEQUENCE</scope>
</reference>
<feature type="site" description="dTTP/dATP binding" evidence="1">
    <location>
        <position position="343"/>
    </location>
</feature>
<dbReference type="InterPro" id="IPR048774">
    <property type="entry name" value="Helic-prim_T7_N"/>
</dbReference>
<dbReference type="GO" id="GO:0003697">
    <property type="term" value="F:single-stranded DNA binding"/>
    <property type="evidence" value="ECO:0007669"/>
    <property type="project" value="InterPro"/>
</dbReference>
<dbReference type="CDD" id="cd03364">
    <property type="entry name" value="TOPRIM_DnaG_primases"/>
    <property type="match status" value="1"/>
</dbReference>
<dbReference type="InterPro" id="IPR034151">
    <property type="entry name" value="TOPRIM_DnaG_bac"/>
</dbReference>
<accession>A0AA50IEB0</accession>
<dbReference type="GO" id="GO:0006269">
    <property type="term" value="P:DNA replication, synthesis of primer"/>
    <property type="evidence" value="ECO:0007669"/>
    <property type="project" value="UniProtKB-KW"/>
</dbReference>
<keyword evidence="1" id="KW-0808">Transferase</keyword>
<keyword evidence="1" id="KW-0863">Zinc-finger</keyword>
<dbReference type="Gene3D" id="3.40.1360.10">
    <property type="match status" value="1"/>
</dbReference>
<dbReference type="InterPro" id="IPR046394">
    <property type="entry name" value="Helic_Prim_T7"/>
</dbReference>
<keyword evidence="1" id="KW-0460">Magnesium</keyword>
<name>A0AA50IEB0_9CAUD</name>
<dbReference type="Pfam" id="PF08273">
    <property type="entry name" value="Zn_Ribbon_Prim"/>
    <property type="match status" value="1"/>
</dbReference>
<feature type="binding site" evidence="1">
    <location>
        <position position="13"/>
    </location>
    <ligand>
        <name>Zn(2+)</name>
        <dbReference type="ChEBI" id="CHEBI:29105"/>
    </ligand>
</feature>
<dbReference type="SUPFAM" id="SSF52540">
    <property type="entry name" value="P-loop containing nucleoside triphosphate hydrolases"/>
    <property type="match status" value="1"/>
</dbReference>
<dbReference type="GO" id="GO:0008270">
    <property type="term" value="F:zinc ion binding"/>
    <property type="evidence" value="ECO:0007669"/>
    <property type="project" value="UniProtKB-UniRule"/>
</dbReference>
<dbReference type="InterPro" id="IPR027032">
    <property type="entry name" value="Twinkle-like"/>
</dbReference>
<keyword evidence="1" id="KW-0378">Hydrolase</keyword>
<feature type="binding site" evidence="1">
    <location>
        <position position="35"/>
    </location>
    <ligand>
        <name>Zn(2+)</name>
        <dbReference type="ChEBI" id="CHEBI:29105"/>
    </ligand>
</feature>
<evidence type="ECO:0000259" key="2">
    <source>
        <dbReference type="PROSITE" id="PS50880"/>
    </source>
</evidence>
<evidence type="ECO:0000313" key="4">
    <source>
        <dbReference type="EMBL" id="WLW40590.1"/>
    </source>
</evidence>
<keyword evidence="1" id="KW-0548">Nucleotidyltransferase</keyword>
<gene>
    <name evidence="4" type="ORF">HIBIKMCM_00023</name>
</gene>
<comment type="function">
    <text evidence="1">ATP-dependent DNA helicase and primase essential for viral DNA replication and recombination. The helicase moves 5' -&gt; 3' on the lagging strand template, unwinding the DNA duplex ahead of the leading strand polymerase at the replication fork and generating ssDNA for both leading and lagging strand synthesis. ATP or dTTP hydrolysis propels each helicase domain to translocate sequentially along DNA. Mediates strand transfer when a joint molecule is available and participates in recombinational DNA repair through its role in strand exchange. Primase activity synthesizes short RNA primers at the sequence 5'-GTC-3' on the lagging strand that the polymerase elongates using dNTPs and providing the primase is still present.</text>
</comment>
<feature type="domain" description="Toprim" evidence="2">
    <location>
        <begin position="138"/>
        <end position="225"/>
    </location>
</feature>
<dbReference type="GO" id="GO:0016787">
    <property type="term" value="F:hydrolase activity"/>
    <property type="evidence" value="ECO:0007669"/>
    <property type="project" value="UniProtKB-KW"/>
</dbReference>
<dbReference type="EC" id="3.6.4.12" evidence="1"/>
<keyword evidence="1" id="KW-0235">DNA replication</keyword>
<comment type="domain">
    <text evidence="1">The N-terminus zinc finger domain is essential for delivering the primed DNA template to the DNA polymerase. The central core domain contains the primase activity. The C-terminus region is responsible for the helicase activity and binds 1 Mg(2+)-dTTP.</text>
</comment>
<dbReference type="Proteomes" id="UP001182455">
    <property type="component" value="Segment"/>
</dbReference>
<dbReference type="GO" id="GO:0039693">
    <property type="term" value="P:viral DNA genome replication"/>
    <property type="evidence" value="ECO:0007669"/>
    <property type="project" value="UniProtKB-UniRule"/>
</dbReference>
<keyword evidence="1" id="KW-0479">Metal-binding</keyword>
<dbReference type="PROSITE" id="PS51199">
    <property type="entry name" value="SF4_HELICASE"/>
    <property type="match status" value="1"/>
</dbReference>
<dbReference type="SMART" id="SM00493">
    <property type="entry name" value="TOPRIM"/>
    <property type="match status" value="1"/>
</dbReference>
<dbReference type="PROSITE" id="PS50880">
    <property type="entry name" value="TOPRIM"/>
    <property type="match status" value="1"/>
</dbReference>
<dbReference type="InterPro" id="IPR006171">
    <property type="entry name" value="TOPRIM_dom"/>
</dbReference>
<keyword evidence="1" id="KW-0067">ATP-binding</keyword>
<dbReference type="EC" id="2.7.7.-" evidence="1"/>
<dbReference type="EMBL" id="OR367448">
    <property type="protein sequence ID" value="WLW40590.1"/>
    <property type="molecule type" value="Genomic_DNA"/>
</dbReference>
<comment type="subunit">
    <text evidence="1">Homohexamer. Assembles as a hexamer onto linear or circular ssDNA in the presence of ATP or dTTP. Interacts (via C-terminus) with the viral DNA polymerase that is bound to DNA; this interaction is essential to initiate leading-strand DNA synthesis. The priming complex consists of 2 DNA polymerases and 1 helicase-primase hexamer that assemble on the DNA template. Interacts with the single-stranded DNA-binding protein. Part of the replicase complex that includes the DNA polymerase, the primase/helicase and the single-stranded DNA binding protein.</text>
</comment>
<protein>
    <recommendedName>
        <fullName evidence="1">DNA helicase/primase</fullName>
        <ecNumber evidence="1">2.7.7.-</ecNumber>
        <ecNumber evidence="1">3.6.4.12</ecNumber>
    </recommendedName>
</protein>
<feature type="site" description="dTTP/dATP binding" evidence="1">
    <location>
        <position position="497"/>
    </location>
</feature>
<dbReference type="Gene3D" id="2.20.25.180">
    <property type="match status" value="1"/>
</dbReference>
<dbReference type="SUPFAM" id="SSF56731">
    <property type="entry name" value="DNA primase core"/>
    <property type="match status" value="1"/>
</dbReference>
<dbReference type="GO" id="GO:0043139">
    <property type="term" value="F:5'-3' DNA helicase activity"/>
    <property type="evidence" value="ECO:0007669"/>
    <property type="project" value="InterPro"/>
</dbReference>
<dbReference type="Gene3D" id="3.40.50.300">
    <property type="entry name" value="P-loop containing nucleotide triphosphate hydrolases"/>
    <property type="match status" value="1"/>
</dbReference>
<proteinExistence type="inferred from homology"/>
<feature type="binding site" evidence="1">
    <location>
        <position position="224"/>
    </location>
    <ligand>
        <name>Mg(2+)</name>
        <dbReference type="ChEBI" id="CHEBI:18420"/>
        <label>2</label>
    </ligand>
</feature>
<feature type="binding site" evidence="1">
    <location>
        <begin position="294"/>
        <end position="301"/>
    </location>
    <ligand>
        <name>ATP</name>
        <dbReference type="ChEBI" id="CHEBI:30616"/>
    </ligand>
</feature>
<dbReference type="SMART" id="SM00778">
    <property type="entry name" value="Prim_Zn_Ribbon"/>
    <property type="match status" value="1"/>
</dbReference>
<dbReference type="Pfam" id="PF21268">
    <property type="entry name" value="Helic-prim_T7_N"/>
    <property type="match status" value="1"/>
</dbReference>
<feature type="site" description="dTTP/dATP binding" evidence="1">
    <location>
        <position position="438"/>
    </location>
</feature>
<feature type="site" description="dTTP/dATP binding" evidence="1">
    <location>
        <position position="511"/>
    </location>
</feature>
<evidence type="ECO:0000259" key="3">
    <source>
        <dbReference type="PROSITE" id="PS51199"/>
    </source>
</evidence>
<evidence type="ECO:0000256" key="1">
    <source>
        <dbReference type="HAMAP-Rule" id="MF_04154"/>
    </source>
</evidence>
<feature type="binding site" evidence="1">
    <location>
        <position position="144"/>
    </location>
    <ligand>
        <name>Mg(2+)</name>
        <dbReference type="ChEBI" id="CHEBI:18420"/>
        <label>1</label>
        <note>catalytic</note>
    </ligand>
</feature>
<keyword evidence="1" id="KW-0347">Helicase</keyword>
<keyword evidence="1" id="KW-0862">Zinc</keyword>
<keyword evidence="1" id="KW-0547">Nucleotide-binding</keyword>
<feature type="site" description="dTTP/dATP binding" evidence="1">
    <location>
        <position position="476"/>
    </location>
</feature>